<name>A0AAV7T6V9_PLEWA</name>
<protein>
    <submittedName>
        <fullName evidence="2">Uncharacterized protein</fullName>
    </submittedName>
</protein>
<comment type="caution">
    <text evidence="2">The sequence shown here is derived from an EMBL/GenBank/DDBJ whole genome shotgun (WGS) entry which is preliminary data.</text>
</comment>
<evidence type="ECO:0000313" key="3">
    <source>
        <dbReference type="Proteomes" id="UP001066276"/>
    </source>
</evidence>
<dbReference type="EMBL" id="JANPWB010000007">
    <property type="protein sequence ID" value="KAJ1172111.1"/>
    <property type="molecule type" value="Genomic_DNA"/>
</dbReference>
<gene>
    <name evidence="2" type="ORF">NDU88_003962</name>
</gene>
<evidence type="ECO:0000313" key="2">
    <source>
        <dbReference type="EMBL" id="KAJ1172111.1"/>
    </source>
</evidence>
<accession>A0AAV7T6V9</accession>
<sequence length="132" mass="14388">MRCARDADYRPGGSRPCKSRSHGSLGSYSSLGPRGDCSPRGTGRSHPGKRLNPTKGRKAGLPRDWSLDLETDISLSGAWTESQCAGVPALDQERPEWTSRAAVPWETPTSCQRVCRSLLACPMSRTNIHAKH</sequence>
<reference evidence="2" key="1">
    <citation type="journal article" date="2022" name="bioRxiv">
        <title>Sequencing and chromosome-scale assembly of the giantPleurodeles waltlgenome.</title>
        <authorList>
            <person name="Brown T."/>
            <person name="Elewa A."/>
            <person name="Iarovenko S."/>
            <person name="Subramanian E."/>
            <person name="Araus A.J."/>
            <person name="Petzold A."/>
            <person name="Susuki M."/>
            <person name="Suzuki K.-i.T."/>
            <person name="Hayashi T."/>
            <person name="Toyoda A."/>
            <person name="Oliveira C."/>
            <person name="Osipova E."/>
            <person name="Leigh N.D."/>
            <person name="Simon A."/>
            <person name="Yun M.H."/>
        </authorList>
    </citation>
    <scope>NUCLEOTIDE SEQUENCE</scope>
    <source>
        <strain evidence="2">20211129_DDA</strain>
        <tissue evidence="2">Liver</tissue>
    </source>
</reference>
<feature type="region of interest" description="Disordered" evidence="1">
    <location>
        <begin position="1"/>
        <end position="63"/>
    </location>
</feature>
<proteinExistence type="predicted"/>
<organism evidence="2 3">
    <name type="scientific">Pleurodeles waltl</name>
    <name type="common">Iberian ribbed newt</name>
    <dbReference type="NCBI Taxonomy" id="8319"/>
    <lineage>
        <taxon>Eukaryota</taxon>
        <taxon>Metazoa</taxon>
        <taxon>Chordata</taxon>
        <taxon>Craniata</taxon>
        <taxon>Vertebrata</taxon>
        <taxon>Euteleostomi</taxon>
        <taxon>Amphibia</taxon>
        <taxon>Batrachia</taxon>
        <taxon>Caudata</taxon>
        <taxon>Salamandroidea</taxon>
        <taxon>Salamandridae</taxon>
        <taxon>Pleurodelinae</taxon>
        <taxon>Pleurodeles</taxon>
    </lineage>
</organism>
<dbReference type="Proteomes" id="UP001066276">
    <property type="component" value="Chromosome 4_1"/>
</dbReference>
<dbReference type="AlphaFoldDB" id="A0AAV7T6V9"/>
<feature type="compositionally biased region" description="Low complexity" evidence="1">
    <location>
        <begin position="22"/>
        <end position="35"/>
    </location>
</feature>
<keyword evidence="3" id="KW-1185">Reference proteome</keyword>
<evidence type="ECO:0000256" key="1">
    <source>
        <dbReference type="SAM" id="MobiDB-lite"/>
    </source>
</evidence>